<feature type="domain" description="HTH araC/xylS-type" evidence="9">
    <location>
        <begin position="31"/>
        <end position="128"/>
    </location>
</feature>
<proteinExistence type="predicted"/>
<dbReference type="PANTHER" id="PTHR10815">
    <property type="entry name" value="METHYLATED-DNA--PROTEIN-CYSTEINE METHYLTRANSFERASE"/>
    <property type="match status" value="1"/>
</dbReference>
<comment type="catalytic activity">
    <reaction evidence="1">
        <text>a 4-O-methyl-thymidine in DNA + L-cysteinyl-[protein] = a thymidine in DNA + S-methyl-L-cysteinyl-[protein]</text>
        <dbReference type="Rhea" id="RHEA:53428"/>
        <dbReference type="Rhea" id="RHEA-COMP:10131"/>
        <dbReference type="Rhea" id="RHEA-COMP:10132"/>
        <dbReference type="Rhea" id="RHEA-COMP:13555"/>
        <dbReference type="Rhea" id="RHEA-COMP:13556"/>
        <dbReference type="ChEBI" id="CHEBI:29950"/>
        <dbReference type="ChEBI" id="CHEBI:82612"/>
        <dbReference type="ChEBI" id="CHEBI:137386"/>
        <dbReference type="ChEBI" id="CHEBI:137387"/>
        <dbReference type="EC" id="2.1.1.63"/>
    </reaction>
</comment>
<dbReference type="GO" id="GO:0006281">
    <property type="term" value="P:DNA repair"/>
    <property type="evidence" value="ECO:0007669"/>
    <property type="project" value="UniProtKB-KW"/>
</dbReference>
<dbReference type="InterPro" id="IPR036631">
    <property type="entry name" value="MGMT_N_sf"/>
</dbReference>
<dbReference type="Gene3D" id="1.10.10.10">
    <property type="entry name" value="Winged helix-like DNA-binding domain superfamily/Winged helix DNA-binding domain"/>
    <property type="match status" value="1"/>
</dbReference>
<dbReference type="Proteomes" id="UP000672602">
    <property type="component" value="Unassembled WGS sequence"/>
</dbReference>
<evidence type="ECO:0000259" key="9">
    <source>
        <dbReference type="PROSITE" id="PS01124"/>
    </source>
</evidence>
<dbReference type="Gene3D" id="1.10.10.60">
    <property type="entry name" value="Homeodomain-like"/>
    <property type="match status" value="1"/>
</dbReference>
<evidence type="ECO:0000313" key="11">
    <source>
        <dbReference type="Proteomes" id="UP000672602"/>
    </source>
</evidence>
<comment type="caution">
    <text evidence="10">The sequence shown here is derived from an EMBL/GenBank/DDBJ whole genome shotgun (WGS) entry which is preliminary data.</text>
</comment>
<dbReference type="EMBL" id="JAGMWN010000005">
    <property type="protein sequence ID" value="MBP5857674.1"/>
    <property type="molecule type" value="Genomic_DNA"/>
</dbReference>
<dbReference type="GO" id="GO:0003908">
    <property type="term" value="F:methylated-DNA-[protein]-cysteine S-methyltransferase activity"/>
    <property type="evidence" value="ECO:0007669"/>
    <property type="project" value="UniProtKB-EC"/>
</dbReference>
<protein>
    <submittedName>
        <fullName evidence="10">Bifunctional helix-turn-helix domain-containing protein/methylated-DNA--[protein]-cysteine S-methyltransferase</fullName>
    </submittedName>
</protein>
<dbReference type="SMART" id="SM00342">
    <property type="entry name" value="HTH_ARAC"/>
    <property type="match status" value="1"/>
</dbReference>
<dbReference type="InterPro" id="IPR009057">
    <property type="entry name" value="Homeodomain-like_sf"/>
</dbReference>
<evidence type="ECO:0000313" key="10">
    <source>
        <dbReference type="EMBL" id="MBP5857674.1"/>
    </source>
</evidence>
<dbReference type="Gene3D" id="3.30.160.70">
    <property type="entry name" value="Methylated DNA-protein cysteine methyltransferase domain"/>
    <property type="match status" value="1"/>
</dbReference>
<evidence type="ECO:0000256" key="1">
    <source>
        <dbReference type="ARBA" id="ARBA00001286"/>
    </source>
</evidence>
<dbReference type="PROSITE" id="PS01124">
    <property type="entry name" value="HTH_ARAC_FAMILY_2"/>
    <property type="match status" value="1"/>
</dbReference>
<keyword evidence="6" id="KW-0804">Transcription</keyword>
<evidence type="ECO:0000256" key="2">
    <source>
        <dbReference type="ARBA" id="ARBA00022603"/>
    </source>
</evidence>
<dbReference type="RefSeq" id="WP_210682262.1">
    <property type="nucleotide sequence ID" value="NZ_JAGMWN010000005.1"/>
</dbReference>
<sequence length="311" mass="33830">MAAGETPVMTDTALEERPVTQTDHAHYDLVGESLAYIAEHWGEHPSLGDLAARAGMSEHHFQRVFTRWAGLSPKKFLSLVSLDRAKEALHGSGSVLDASFDAGLSGPGRLHDLFVTVEAMTPGDYKRMAEGLTIRWGWHEGPFGETLLLRTERGLCGLAFLDARGRAACFEDMAMRWPKARLVEDRAAVADDMARIFADRSAGGNRPELRLLLKGTQFQVKVWEALMRLPPAGMTTYGDIARRLGMEPGAARAVGTAVGANPLSWLIPCHRVIRNSGMLGGYRWGLPRKVAMLGHEASGRGLALHPTGKAA</sequence>
<keyword evidence="4" id="KW-0227">DNA damage</keyword>
<dbReference type="InterPro" id="IPR001497">
    <property type="entry name" value="MethylDNA_cys_MeTrfase_AS"/>
</dbReference>
<dbReference type="InterPro" id="IPR014048">
    <property type="entry name" value="MethylDNA_cys_MeTrfase_DNA-bd"/>
</dbReference>
<accession>A0A8J7V4G8</accession>
<evidence type="ECO:0000256" key="7">
    <source>
        <dbReference type="ARBA" id="ARBA00023204"/>
    </source>
</evidence>
<keyword evidence="2" id="KW-0489">Methyltransferase</keyword>
<keyword evidence="7" id="KW-0234">DNA repair</keyword>
<comment type="catalytic activity">
    <reaction evidence="8">
        <text>a 6-O-methyl-2'-deoxyguanosine in DNA + L-cysteinyl-[protein] = S-methyl-L-cysteinyl-[protein] + a 2'-deoxyguanosine in DNA</text>
        <dbReference type="Rhea" id="RHEA:24000"/>
        <dbReference type="Rhea" id="RHEA-COMP:10131"/>
        <dbReference type="Rhea" id="RHEA-COMP:10132"/>
        <dbReference type="Rhea" id="RHEA-COMP:11367"/>
        <dbReference type="Rhea" id="RHEA-COMP:11368"/>
        <dbReference type="ChEBI" id="CHEBI:29950"/>
        <dbReference type="ChEBI" id="CHEBI:82612"/>
        <dbReference type="ChEBI" id="CHEBI:85445"/>
        <dbReference type="ChEBI" id="CHEBI:85448"/>
        <dbReference type="EC" id="2.1.1.63"/>
    </reaction>
</comment>
<dbReference type="CDD" id="cd06445">
    <property type="entry name" value="ATase"/>
    <property type="match status" value="1"/>
</dbReference>
<dbReference type="SUPFAM" id="SSF46689">
    <property type="entry name" value="Homeodomain-like"/>
    <property type="match status" value="1"/>
</dbReference>
<evidence type="ECO:0000256" key="6">
    <source>
        <dbReference type="ARBA" id="ARBA00023163"/>
    </source>
</evidence>
<evidence type="ECO:0000256" key="4">
    <source>
        <dbReference type="ARBA" id="ARBA00022763"/>
    </source>
</evidence>
<dbReference type="Pfam" id="PF12833">
    <property type="entry name" value="HTH_18"/>
    <property type="match status" value="1"/>
</dbReference>
<gene>
    <name evidence="10" type="ORF">KAJ83_11695</name>
</gene>
<dbReference type="NCBIfam" id="TIGR00589">
    <property type="entry name" value="ogt"/>
    <property type="match status" value="1"/>
</dbReference>
<dbReference type="GO" id="GO:0043565">
    <property type="term" value="F:sequence-specific DNA binding"/>
    <property type="evidence" value="ECO:0007669"/>
    <property type="project" value="InterPro"/>
</dbReference>
<dbReference type="GO" id="GO:0032259">
    <property type="term" value="P:methylation"/>
    <property type="evidence" value="ECO:0007669"/>
    <property type="project" value="UniProtKB-KW"/>
</dbReference>
<dbReference type="InterPro" id="IPR036388">
    <property type="entry name" value="WH-like_DNA-bd_sf"/>
</dbReference>
<reference evidence="10" key="1">
    <citation type="submission" date="2021-04" db="EMBL/GenBank/DDBJ databases">
        <authorList>
            <person name="Zhang D.-C."/>
        </authorList>
    </citation>
    <scope>NUCLEOTIDE SEQUENCE</scope>
    <source>
        <strain evidence="10">CGMCC 1.15697</strain>
    </source>
</reference>
<dbReference type="SUPFAM" id="SSF46767">
    <property type="entry name" value="Methylated DNA-protein cysteine methyltransferase, C-terminal domain"/>
    <property type="match status" value="1"/>
</dbReference>
<keyword evidence="11" id="KW-1185">Reference proteome</keyword>
<dbReference type="AlphaFoldDB" id="A0A8J7V4G8"/>
<organism evidence="10 11">
    <name type="scientific">Marivibrio halodurans</name>
    <dbReference type="NCBI Taxonomy" id="2039722"/>
    <lineage>
        <taxon>Bacteria</taxon>
        <taxon>Pseudomonadati</taxon>
        <taxon>Pseudomonadota</taxon>
        <taxon>Alphaproteobacteria</taxon>
        <taxon>Rhodospirillales</taxon>
        <taxon>Rhodospirillaceae</taxon>
        <taxon>Marivibrio</taxon>
    </lineage>
</organism>
<dbReference type="GO" id="GO:0003700">
    <property type="term" value="F:DNA-binding transcription factor activity"/>
    <property type="evidence" value="ECO:0007669"/>
    <property type="project" value="InterPro"/>
</dbReference>
<dbReference type="InterPro" id="IPR036217">
    <property type="entry name" value="MethylDNA_cys_MeTrfase_DNAb"/>
</dbReference>
<evidence type="ECO:0000256" key="3">
    <source>
        <dbReference type="ARBA" id="ARBA00022679"/>
    </source>
</evidence>
<dbReference type="Pfam" id="PF01035">
    <property type="entry name" value="DNA_binding_1"/>
    <property type="match status" value="1"/>
</dbReference>
<dbReference type="InterPro" id="IPR018060">
    <property type="entry name" value="HTH_AraC"/>
</dbReference>
<evidence type="ECO:0000256" key="5">
    <source>
        <dbReference type="ARBA" id="ARBA00023015"/>
    </source>
</evidence>
<dbReference type="PANTHER" id="PTHR10815:SF13">
    <property type="entry name" value="METHYLATED-DNA--PROTEIN-CYSTEINE METHYLTRANSFERASE"/>
    <property type="match status" value="1"/>
</dbReference>
<dbReference type="SUPFAM" id="SSF53155">
    <property type="entry name" value="Methylated DNA-protein cysteine methyltransferase domain"/>
    <property type="match status" value="1"/>
</dbReference>
<evidence type="ECO:0000256" key="8">
    <source>
        <dbReference type="ARBA" id="ARBA00049348"/>
    </source>
</evidence>
<name>A0A8J7V4G8_9PROT</name>
<dbReference type="PROSITE" id="PS00374">
    <property type="entry name" value="MGMT"/>
    <property type="match status" value="1"/>
</dbReference>
<keyword evidence="3" id="KW-0808">Transferase</keyword>
<keyword evidence="5" id="KW-0805">Transcription regulation</keyword>